<feature type="transmembrane region" description="Helical" evidence="1">
    <location>
        <begin position="235"/>
        <end position="258"/>
    </location>
</feature>
<evidence type="ECO:0000313" key="3">
    <source>
        <dbReference type="EMBL" id="SDS63609.1"/>
    </source>
</evidence>
<sequence>MDTGVLHGLTIVVTVLAALACGLMLAKTPRVWLNDSAHLQLWQDSSWARGPGPMMVGLVIAAAVSVAFTLAVLAPLETGWSAYAPLSGKTFDPGQPNPADRIVSALLLGLVSGATPFLVTADLSVRRLPDRVVIPLTLVALGLIITGSVLGALPMWIWSFFTGLVAIAFFAAMHLLGRVLRARTMGLGDVKLAFIVFAVAGLFDPWAPVVVLVVMMLIAGVWALIGAVRARQVRGVTIAFGPAMLSGMWLGSVFAPIVL</sequence>
<dbReference type="GO" id="GO:0016020">
    <property type="term" value="C:membrane"/>
    <property type="evidence" value="ECO:0007669"/>
    <property type="project" value="InterPro"/>
</dbReference>
<keyword evidence="1" id="KW-1133">Transmembrane helix</keyword>
<name>A0A1H1TVG5_9MICO</name>
<evidence type="ECO:0000259" key="2">
    <source>
        <dbReference type="Pfam" id="PF01478"/>
    </source>
</evidence>
<feature type="transmembrane region" description="Helical" evidence="1">
    <location>
        <begin position="156"/>
        <end position="177"/>
    </location>
</feature>
<dbReference type="OrthoDB" id="2087435at2"/>
<protein>
    <submittedName>
        <fullName evidence="3">Type IV leader peptidase family protein</fullName>
    </submittedName>
</protein>
<dbReference type="EMBL" id="LT629766">
    <property type="protein sequence ID" value="SDS63609.1"/>
    <property type="molecule type" value="Genomic_DNA"/>
</dbReference>
<dbReference type="Pfam" id="PF01478">
    <property type="entry name" value="Peptidase_A24"/>
    <property type="match status" value="1"/>
</dbReference>
<dbReference type="GO" id="GO:0004190">
    <property type="term" value="F:aspartic-type endopeptidase activity"/>
    <property type="evidence" value="ECO:0007669"/>
    <property type="project" value="InterPro"/>
</dbReference>
<feature type="transmembrane region" description="Helical" evidence="1">
    <location>
        <begin position="6"/>
        <end position="26"/>
    </location>
</feature>
<keyword evidence="1" id="KW-0472">Membrane</keyword>
<reference evidence="4" key="1">
    <citation type="submission" date="2016-10" db="EMBL/GenBank/DDBJ databases">
        <authorList>
            <person name="Varghese N."/>
            <person name="Submissions S."/>
        </authorList>
    </citation>
    <scope>NUCLEOTIDE SEQUENCE [LARGE SCALE GENOMIC DNA]</scope>
    <source>
        <strain evidence="4">DSM 23676</strain>
    </source>
</reference>
<dbReference type="AlphaFoldDB" id="A0A1H1TVG5"/>
<feature type="transmembrane region" description="Helical" evidence="1">
    <location>
        <begin position="132"/>
        <end position="150"/>
    </location>
</feature>
<organism evidence="3 4">
    <name type="scientific">Brevibacterium siliguriense</name>
    <dbReference type="NCBI Taxonomy" id="1136497"/>
    <lineage>
        <taxon>Bacteria</taxon>
        <taxon>Bacillati</taxon>
        <taxon>Actinomycetota</taxon>
        <taxon>Actinomycetes</taxon>
        <taxon>Micrococcales</taxon>
        <taxon>Brevibacteriaceae</taxon>
        <taxon>Brevibacterium</taxon>
    </lineage>
</organism>
<gene>
    <name evidence="3" type="ORF">SAMN04489752_2145</name>
</gene>
<keyword evidence="1" id="KW-0812">Transmembrane</keyword>
<dbReference type="STRING" id="1136497.SAMN04489752_2145"/>
<evidence type="ECO:0000313" key="4">
    <source>
        <dbReference type="Proteomes" id="UP000199597"/>
    </source>
</evidence>
<proteinExistence type="predicted"/>
<dbReference type="Gene3D" id="1.20.120.1220">
    <property type="match status" value="1"/>
</dbReference>
<feature type="transmembrane region" description="Helical" evidence="1">
    <location>
        <begin position="184"/>
        <end position="203"/>
    </location>
</feature>
<dbReference type="RefSeq" id="WP_092013474.1">
    <property type="nucleotide sequence ID" value="NZ_LT629766.1"/>
</dbReference>
<evidence type="ECO:0000256" key="1">
    <source>
        <dbReference type="SAM" id="Phobius"/>
    </source>
</evidence>
<accession>A0A1H1TVG5</accession>
<dbReference type="Proteomes" id="UP000199597">
    <property type="component" value="Chromosome I"/>
</dbReference>
<feature type="transmembrane region" description="Helical" evidence="1">
    <location>
        <begin position="102"/>
        <end position="120"/>
    </location>
</feature>
<dbReference type="InterPro" id="IPR000045">
    <property type="entry name" value="Prepilin_IV_endopep_pep"/>
</dbReference>
<feature type="domain" description="Prepilin type IV endopeptidase peptidase" evidence="2">
    <location>
        <begin position="118"/>
        <end position="222"/>
    </location>
</feature>
<feature type="transmembrane region" description="Helical" evidence="1">
    <location>
        <begin position="55"/>
        <end position="76"/>
    </location>
</feature>
<feature type="transmembrane region" description="Helical" evidence="1">
    <location>
        <begin position="209"/>
        <end position="228"/>
    </location>
</feature>
<keyword evidence="4" id="KW-1185">Reference proteome</keyword>